<organism evidence="2 3">
    <name type="scientific">Pleurodeles waltl</name>
    <name type="common">Iberian ribbed newt</name>
    <dbReference type="NCBI Taxonomy" id="8319"/>
    <lineage>
        <taxon>Eukaryota</taxon>
        <taxon>Metazoa</taxon>
        <taxon>Chordata</taxon>
        <taxon>Craniata</taxon>
        <taxon>Vertebrata</taxon>
        <taxon>Euteleostomi</taxon>
        <taxon>Amphibia</taxon>
        <taxon>Batrachia</taxon>
        <taxon>Caudata</taxon>
        <taxon>Salamandroidea</taxon>
        <taxon>Salamandridae</taxon>
        <taxon>Pleurodelinae</taxon>
        <taxon>Pleurodeles</taxon>
    </lineage>
</organism>
<name>A0AAV7N905_PLEWA</name>
<protein>
    <submittedName>
        <fullName evidence="2">Uncharacterized protein</fullName>
    </submittedName>
</protein>
<keyword evidence="3" id="KW-1185">Reference proteome</keyword>
<dbReference type="Proteomes" id="UP001066276">
    <property type="component" value="Chromosome 9"/>
</dbReference>
<accession>A0AAV7N905</accession>
<evidence type="ECO:0000256" key="1">
    <source>
        <dbReference type="SAM" id="MobiDB-lite"/>
    </source>
</evidence>
<feature type="region of interest" description="Disordered" evidence="1">
    <location>
        <begin position="1"/>
        <end position="51"/>
    </location>
</feature>
<sequence>MRAPVEGSRGDAVFTQGDRSKMAATEHGPPRENAQKGLSWPRTSDPHASSNRRRSLTIPVWACAVLGDWPRERPRTFQPEVARLLDRHLGVRRAFDRCWWACPCGRCPQTPRRSVALARAQIHCLATGPRARPPSTKPTLSRAWAASVSRGVTGGDAVFEAAPGTRSAGLPQTSRARTRLRARRHVTCVFFCAPEETEVKRAAHHSFAGRPPPPQTTVRTGTLELTNPHLPQHRARTGPQALHHREYVHPT</sequence>
<evidence type="ECO:0000313" key="3">
    <source>
        <dbReference type="Proteomes" id="UP001066276"/>
    </source>
</evidence>
<proteinExistence type="predicted"/>
<reference evidence="2" key="1">
    <citation type="journal article" date="2022" name="bioRxiv">
        <title>Sequencing and chromosome-scale assembly of the giantPleurodeles waltlgenome.</title>
        <authorList>
            <person name="Brown T."/>
            <person name="Elewa A."/>
            <person name="Iarovenko S."/>
            <person name="Subramanian E."/>
            <person name="Araus A.J."/>
            <person name="Petzold A."/>
            <person name="Susuki M."/>
            <person name="Suzuki K.-i.T."/>
            <person name="Hayashi T."/>
            <person name="Toyoda A."/>
            <person name="Oliveira C."/>
            <person name="Osipova E."/>
            <person name="Leigh N.D."/>
            <person name="Simon A."/>
            <person name="Yun M.H."/>
        </authorList>
    </citation>
    <scope>NUCLEOTIDE SEQUENCE</scope>
    <source>
        <strain evidence="2">20211129_DDA</strain>
        <tissue evidence="2">Liver</tissue>
    </source>
</reference>
<dbReference type="EMBL" id="JANPWB010000013">
    <property type="protein sequence ID" value="KAJ1111310.1"/>
    <property type="molecule type" value="Genomic_DNA"/>
</dbReference>
<feature type="region of interest" description="Disordered" evidence="1">
    <location>
        <begin position="229"/>
        <end position="251"/>
    </location>
</feature>
<comment type="caution">
    <text evidence="2">The sequence shown here is derived from an EMBL/GenBank/DDBJ whole genome shotgun (WGS) entry which is preliminary data.</text>
</comment>
<gene>
    <name evidence="2" type="ORF">NDU88_008646</name>
</gene>
<dbReference type="AlphaFoldDB" id="A0AAV7N905"/>
<evidence type="ECO:0000313" key="2">
    <source>
        <dbReference type="EMBL" id="KAJ1111310.1"/>
    </source>
</evidence>